<dbReference type="Proteomes" id="UP000663834">
    <property type="component" value="Unassembled WGS sequence"/>
</dbReference>
<protein>
    <submittedName>
        <fullName evidence="1">Uncharacterized protein</fullName>
    </submittedName>
</protein>
<accession>A0A816EQE1</accession>
<comment type="caution">
    <text evidence="1">The sequence shown here is derived from an EMBL/GenBank/DDBJ whole genome shotgun (WGS) entry which is preliminary data.</text>
</comment>
<dbReference type="EMBL" id="CAJNOW010016484">
    <property type="protein sequence ID" value="CAF1650544.1"/>
    <property type="molecule type" value="Genomic_DNA"/>
</dbReference>
<dbReference type="AlphaFoldDB" id="A0A816EQE1"/>
<evidence type="ECO:0000313" key="3">
    <source>
        <dbReference type="Proteomes" id="UP000663834"/>
    </source>
</evidence>
<sequence>MLIVKRCRQRIWSKIKYSQNISFREEKIQRSITYFRNNCHNNDDFRMRENKWIRNLILLKYHNNINYRLENNTLASRRTLNKYHNNLDFQNQYEEREKTRVLQRYHSDHSLRLKMIQNASYSYRNNNTLMKRNLKQLYNQRRRILKKYSSIQSHMCTLKHRNLYLASVEKFRKIIKEGPAYVCISCGIALFRHQVLPFIEEKYLKQNMSLEMTTYIQSCLKNTFSSEQRWICKLCSDKIKKQRLSSRALMNKLEVCEIPSELKRLNNLEKHLIALRLPFMS</sequence>
<evidence type="ECO:0000313" key="2">
    <source>
        <dbReference type="EMBL" id="CAF4149868.1"/>
    </source>
</evidence>
<dbReference type="OrthoDB" id="8123539at2759"/>
<dbReference type="EMBL" id="CAJOBJ010009939">
    <property type="protein sequence ID" value="CAF4149868.1"/>
    <property type="molecule type" value="Genomic_DNA"/>
</dbReference>
<reference evidence="1" key="1">
    <citation type="submission" date="2021-02" db="EMBL/GenBank/DDBJ databases">
        <authorList>
            <person name="Nowell W R."/>
        </authorList>
    </citation>
    <scope>NUCLEOTIDE SEQUENCE</scope>
</reference>
<evidence type="ECO:0000313" key="1">
    <source>
        <dbReference type="EMBL" id="CAF1650544.1"/>
    </source>
</evidence>
<organism evidence="1 3">
    <name type="scientific">Rotaria magnacalcarata</name>
    <dbReference type="NCBI Taxonomy" id="392030"/>
    <lineage>
        <taxon>Eukaryota</taxon>
        <taxon>Metazoa</taxon>
        <taxon>Spiralia</taxon>
        <taxon>Gnathifera</taxon>
        <taxon>Rotifera</taxon>
        <taxon>Eurotatoria</taxon>
        <taxon>Bdelloidea</taxon>
        <taxon>Philodinida</taxon>
        <taxon>Philodinidae</taxon>
        <taxon>Rotaria</taxon>
    </lineage>
</organism>
<name>A0A816EQE1_9BILA</name>
<dbReference type="Proteomes" id="UP000681720">
    <property type="component" value="Unassembled WGS sequence"/>
</dbReference>
<gene>
    <name evidence="2" type="ORF">GIL414_LOCUS19467</name>
    <name evidence="1" type="ORF">KQP761_LOCUS29890</name>
</gene>
<proteinExistence type="predicted"/>